<evidence type="ECO:0000256" key="3">
    <source>
        <dbReference type="ARBA" id="ARBA00022475"/>
    </source>
</evidence>
<keyword evidence="3 7" id="KW-1003">Cell membrane</keyword>
<dbReference type="InterPro" id="IPR032818">
    <property type="entry name" value="DedA-like"/>
</dbReference>
<protein>
    <submittedName>
        <fullName evidence="9">Putative membrane-associated protein</fullName>
    </submittedName>
</protein>
<comment type="similarity">
    <text evidence="2 7">Belongs to the DedA family.</text>
</comment>
<dbReference type="KEGG" id="vta:B0420"/>
<reference evidence="9 10" key="1">
    <citation type="submission" date="2017-10" db="EMBL/GenBank/DDBJ databases">
        <authorList>
            <person name="Banno H."/>
            <person name="Chua N.-H."/>
        </authorList>
    </citation>
    <scope>NUCLEOTIDE SEQUENCE [LARGE SCALE GENOMIC DNA]</scope>
    <source>
        <strain evidence="9">Vibrio tapetis CECT4600</strain>
    </source>
</reference>
<dbReference type="PANTHER" id="PTHR30353:SF11">
    <property type="entry name" value="INNER MEMBRANE PROTEIN YQJA"/>
    <property type="match status" value="1"/>
</dbReference>
<feature type="domain" description="VTT" evidence="8">
    <location>
        <begin position="44"/>
        <end position="169"/>
    </location>
</feature>
<dbReference type="EMBL" id="LT960612">
    <property type="protein sequence ID" value="SON52031.1"/>
    <property type="molecule type" value="Genomic_DNA"/>
</dbReference>
<evidence type="ECO:0000313" key="10">
    <source>
        <dbReference type="Proteomes" id="UP000235828"/>
    </source>
</evidence>
<dbReference type="AlphaFoldDB" id="A0A2N8ZJF9"/>
<evidence type="ECO:0000256" key="4">
    <source>
        <dbReference type="ARBA" id="ARBA00022692"/>
    </source>
</evidence>
<keyword evidence="4 7" id="KW-0812">Transmembrane</keyword>
<evidence type="ECO:0000256" key="1">
    <source>
        <dbReference type="ARBA" id="ARBA00004651"/>
    </source>
</evidence>
<dbReference type="InterPro" id="IPR032816">
    <property type="entry name" value="VTT_dom"/>
</dbReference>
<keyword evidence="10" id="KW-1185">Reference proteome</keyword>
<organism evidence="9 10">
    <name type="scientific">Vibrio tapetis subsp. tapetis</name>
    <dbReference type="NCBI Taxonomy" id="1671868"/>
    <lineage>
        <taxon>Bacteria</taxon>
        <taxon>Pseudomonadati</taxon>
        <taxon>Pseudomonadota</taxon>
        <taxon>Gammaproteobacteria</taxon>
        <taxon>Vibrionales</taxon>
        <taxon>Vibrionaceae</taxon>
        <taxon>Vibrio</taxon>
    </lineage>
</organism>
<evidence type="ECO:0000259" key="8">
    <source>
        <dbReference type="Pfam" id="PF09335"/>
    </source>
</evidence>
<dbReference type="Proteomes" id="UP000235828">
    <property type="component" value="Chromosome B"/>
</dbReference>
<dbReference type="PANTHER" id="PTHR30353">
    <property type="entry name" value="INNER MEMBRANE PROTEIN DEDA-RELATED"/>
    <property type="match status" value="1"/>
</dbReference>
<accession>A0A2N8ZJF9</accession>
<keyword evidence="5 7" id="KW-1133">Transmembrane helix</keyword>
<feature type="transmembrane region" description="Helical" evidence="7">
    <location>
        <begin position="146"/>
        <end position="167"/>
    </location>
</feature>
<name>A0A2N8ZJF9_9VIBR</name>
<feature type="transmembrane region" description="Helical" evidence="7">
    <location>
        <begin position="64"/>
        <end position="84"/>
    </location>
</feature>
<evidence type="ECO:0000256" key="7">
    <source>
        <dbReference type="RuleBase" id="RU367016"/>
    </source>
</evidence>
<evidence type="ECO:0000256" key="2">
    <source>
        <dbReference type="ARBA" id="ARBA00010792"/>
    </source>
</evidence>
<proteinExistence type="inferred from homology"/>
<feature type="transmembrane region" description="Helical" evidence="7">
    <location>
        <begin position="21"/>
        <end position="44"/>
    </location>
</feature>
<dbReference type="Pfam" id="PF09335">
    <property type="entry name" value="VTT_dom"/>
    <property type="match status" value="1"/>
</dbReference>
<dbReference type="OrthoDB" id="13976at2"/>
<dbReference type="RefSeq" id="WP_102524379.1">
    <property type="nucleotide sequence ID" value="NZ_LT960612.1"/>
</dbReference>
<evidence type="ECO:0000313" key="9">
    <source>
        <dbReference type="EMBL" id="SON52031.1"/>
    </source>
</evidence>
<sequence length="216" mass="24457">MNEILSAIWVQDFDTLLEINSLHILLLLLSVVLFLESSFVFLPLPGDGLVLFVGGLVGLGAVDFYTALTALSLSACLGTIVGYLQGRWLEGSRFMNKIDVVLPDDSLPRARRLLNKFGFLSLFVSRFIPFVRVLTPMLMGIAHLSFIRTVMISMTSSIVWVLTLLYAGKSIMRHPFLHQHQELITKWFLFTSLMLMTIAFITLFIRIIRKRNHIAV</sequence>
<comment type="subcellular location">
    <subcellularLocation>
        <location evidence="1 7">Cell membrane</location>
        <topology evidence="1 7">Multi-pass membrane protein</topology>
    </subcellularLocation>
</comment>
<dbReference type="GO" id="GO:0005886">
    <property type="term" value="C:plasma membrane"/>
    <property type="evidence" value="ECO:0007669"/>
    <property type="project" value="UniProtKB-SubCell"/>
</dbReference>
<feature type="transmembrane region" description="Helical" evidence="7">
    <location>
        <begin position="187"/>
        <end position="208"/>
    </location>
</feature>
<gene>
    <name evidence="9" type="ORF">VTAP4600_B0420</name>
</gene>
<evidence type="ECO:0000256" key="6">
    <source>
        <dbReference type="ARBA" id="ARBA00023136"/>
    </source>
</evidence>
<keyword evidence="6 7" id="KW-0472">Membrane</keyword>
<evidence type="ECO:0000256" key="5">
    <source>
        <dbReference type="ARBA" id="ARBA00022989"/>
    </source>
</evidence>